<keyword evidence="4" id="KW-0805">Transcription regulation</keyword>
<dbReference type="InterPro" id="IPR036864">
    <property type="entry name" value="Zn2-C6_fun-type_DNA-bd_sf"/>
</dbReference>
<dbReference type="PANTHER" id="PTHR47782">
    <property type="entry name" value="ZN(II)2CYS6 TRANSCRIPTION FACTOR (EUROFUNG)-RELATED"/>
    <property type="match status" value="1"/>
</dbReference>
<dbReference type="GO" id="GO:0005634">
    <property type="term" value="C:nucleus"/>
    <property type="evidence" value="ECO:0007669"/>
    <property type="project" value="UniProtKB-SubCell"/>
</dbReference>
<keyword evidence="2" id="KW-0479">Metal-binding</keyword>
<dbReference type="SMART" id="SM00066">
    <property type="entry name" value="GAL4"/>
    <property type="match status" value="1"/>
</dbReference>
<dbReference type="InterPro" id="IPR001138">
    <property type="entry name" value="Zn2Cys6_DnaBD"/>
</dbReference>
<dbReference type="Pfam" id="PF00172">
    <property type="entry name" value="Zn_clus"/>
    <property type="match status" value="1"/>
</dbReference>
<name>A0A2J6SSV7_9HELO</name>
<dbReference type="CDD" id="cd00067">
    <property type="entry name" value="GAL4"/>
    <property type="match status" value="1"/>
</dbReference>
<feature type="region of interest" description="Disordered" evidence="8">
    <location>
        <begin position="646"/>
        <end position="699"/>
    </location>
</feature>
<evidence type="ECO:0000313" key="10">
    <source>
        <dbReference type="EMBL" id="PMD53871.1"/>
    </source>
</evidence>
<reference evidence="10 11" key="1">
    <citation type="submission" date="2016-04" db="EMBL/GenBank/DDBJ databases">
        <title>A degradative enzymes factory behind the ericoid mycorrhizal symbiosis.</title>
        <authorList>
            <consortium name="DOE Joint Genome Institute"/>
            <person name="Martino E."/>
            <person name="Morin E."/>
            <person name="Grelet G."/>
            <person name="Kuo A."/>
            <person name="Kohler A."/>
            <person name="Daghino S."/>
            <person name="Barry K."/>
            <person name="Choi C."/>
            <person name="Cichocki N."/>
            <person name="Clum A."/>
            <person name="Copeland A."/>
            <person name="Hainaut M."/>
            <person name="Haridas S."/>
            <person name="Labutti K."/>
            <person name="Lindquist E."/>
            <person name="Lipzen A."/>
            <person name="Khouja H.-R."/>
            <person name="Murat C."/>
            <person name="Ohm R."/>
            <person name="Olson A."/>
            <person name="Spatafora J."/>
            <person name="Veneault-Fourrey C."/>
            <person name="Henrissat B."/>
            <person name="Grigoriev I."/>
            <person name="Martin F."/>
            <person name="Perotto S."/>
        </authorList>
    </citation>
    <scope>NUCLEOTIDE SEQUENCE [LARGE SCALE GENOMIC DNA]</scope>
    <source>
        <strain evidence="10 11">E</strain>
    </source>
</reference>
<dbReference type="Gene3D" id="4.10.240.10">
    <property type="entry name" value="Zn(2)-C6 fungal-type DNA-binding domain"/>
    <property type="match status" value="1"/>
</dbReference>
<dbReference type="STRING" id="1095630.A0A2J6SSV7"/>
<accession>A0A2J6SSV7</accession>
<proteinExistence type="predicted"/>
<dbReference type="EMBL" id="KZ613866">
    <property type="protein sequence ID" value="PMD53871.1"/>
    <property type="molecule type" value="Genomic_DNA"/>
</dbReference>
<evidence type="ECO:0000256" key="5">
    <source>
        <dbReference type="ARBA" id="ARBA00023125"/>
    </source>
</evidence>
<keyword evidence="7" id="KW-0539">Nucleus</keyword>
<dbReference type="GO" id="GO:0043565">
    <property type="term" value="F:sequence-specific DNA binding"/>
    <property type="evidence" value="ECO:0007669"/>
    <property type="project" value="TreeGrafter"/>
</dbReference>
<dbReference type="RefSeq" id="XP_024730775.1">
    <property type="nucleotide sequence ID" value="XM_024887315.1"/>
</dbReference>
<dbReference type="OrthoDB" id="2399539at2759"/>
<dbReference type="Pfam" id="PF04082">
    <property type="entry name" value="Fungal_trans"/>
    <property type="match status" value="1"/>
</dbReference>
<keyword evidence="5" id="KW-0238">DNA-binding</keyword>
<organism evidence="10 11">
    <name type="scientific">Hyaloscypha bicolor E</name>
    <dbReference type="NCBI Taxonomy" id="1095630"/>
    <lineage>
        <taxon>Eukaryota</taxon>
        <taxon>Fungi</taxon>
        <taxon>Dikarya</taxon>
        <taxon>Ascomycota</taxon>
        <taxon>Pezizomycotina</taxon>
        <taxon>Leotiomycetes</taxon>
        <taxon>Helotiales</taxon>
        <taxon>Hyaloscyphaceae</taxon>
        <taxon>Hyaloscypha</taxon>
        <taxon>Hyaloscypha bicolor</taxon>
    </lineage>
</organism>
<evidence type="ECO:0000259" key="9">
    <source>
        <dbReference type="PROSITE" id="PS50048"/>
    </source>
</evidence>
<keyword evidence="3" id="KW-0862">Zinc</keyword>
<dbReference type="CDD" id="cd12148">
    <property type="entry name" value="fungal_TF_MHR"/>
    <property type="match status" value="1"/>
</dbReference>
<evidence type="ECO:0000256" key="1">
    <source>
        <dbReference type="ARBA" id="ARBA00004123"/>
    </source>
</evidence>
<dbReference type="GO" id="GO:0000981">
    <property type="term" value="F:DNA-binding transcription factor activity, RNA polymerase II-specific"/>
    <property type="evidence" value="ECO:0007669"/>
    <property type="project" value="InterPro"/>
</dbReference>
<dbReference type="SMART" id="SM00906">
    <property type="entry name" value="Fungal_trans"/>
    <property type="match status" value="1"/>
</dbReference>
<evidence type="ECO:0000313" key="11">
    <source>
        <dbReference type="Proteomes" id="UP000235371"/>
    </source>
</evidence>
<feature type="compositionally biased region" description="Basic and acidic residues" evidence="8">
    <location>
        <begin position="478"/>
        <end position="489"/>
    </location>
</feature>
<dbReference type="InterPro" id="IPR007219">
    <property type="entry name" value="XnlR_reg_dom"/>
</dbReference>
<feature type="compositionally biased region" description="Polar residues" evidence="8">
    <location>
        <begin position="670"/>
        <end position="680"/>
    </location>
</feature>
<protein>
    <recommendedName>
        <fullName evidence="9">Zn(2)-C6 fungal-type domain-containing protein</fullName>
    </recommendedName>
</protein>
<dbReference type="InterPro" id="IPR052202">
    <property type="entry name" value="Yeast_MetPath_Reg"/>
</dbReference>
<evidence type="ECO:0000256" key="2">
    <source>
        <dbReference type="ARBA" id="ARBA00022723"/>
    </source>
</evidence>
<dbReference type="PANTHER" id="PTHR47782:SF12">
    <property type="entry name" value="ZN(II)2CYS6 TRANSCRIPTION FACTOR (EUROFUNG)"/>
    <property type="match status" value="1"/>
</dbReference>
<dbReference type="GeneID" id="36595391"/>
<dbReference type="PROSITE" id="PS00463">
    <property type="entry name" value="ZN2_CY6_FUNGAL_1"/>
    <property type="match status" value="1"/>
</dbReference>
<feature type="region of interest" description="Disordered" evidence="8">
    <location>
        <begin position="473"/>
        <end position="503"/>
    </location>
</feature>
<evidence type="ECO:0000256" key="6">
    <source>
        <dbReference type="ARBA" id="ARBA00023163"/>
    </source>
</evidence>
<dbReference type="GO" id="GO:0008270">
    <property type="term" value="F:zinc ion binding"/>
    <property type="evidence" value="ECO:0007669"/>
    <property type="project" value="InterPro"/>
</dbReference>
<dbReference type="PROSITE" id="PS50048">
    <property type="entry name" value="ZN2_CY6_FUNGAL_2"/>
    <property type="match status" value="1"/>
</dbReference>
<keyword evidence="11" id="KW-1185">Reference proteome</keyword>
<dbReference type="GO" id="GO:0006351">
    <property type="term" value="P:DNA-templated transcription"/>
    <property type="evidence" value="ECO:0007669"/>
    <property type="project" value="InterPro"/>
</dbReference>
<evidence type="ECO:0000256" key="4">
    <source>
        <dbReference type="ARBA" id="ARBA00023015"/>
    </source>
</evidence>
<feature type="region of interest" description="Disordered" evidence="8">
    <location>
        <begin position="1"/>
        <end position="21"/>
    </location>
</feature>
<evidence type="ECO:0000256" key="3">
    <source>
        <dbReference type="ARBA" id="ARBA00022833"/>
    </source>
</evidence>
<dbReference type="GO" id="GO:0045944">
    <property type="term" value="P:positive regulation of transcription by RNA polymerase II"/>
    <property type="evidence" value="ECO:0007669"/>
    <property type="project" value="TreeGrafter"/>
</dbReference>
<feature type="domain" description="Zn(2)-C6 fungal-type" evidence="9">
    <location>
        <begin position="26"/>
        <end position="56"/>
    </location>
</feature>
<dbReference type="SUPFAM" id="SSF57701">
    <property type="entry name" value="Zn2/Cys6 DNA-binding domain"/>
    <property type="match status" value="1"/>
</dbReference>
<evidence type="ECO:0000256" key="7">
    <source>
        <dbReference type="ARBA" id="ARBA00023242"/>
    </source>
</evidence>
<keyword evidence="6" id="KW-0804">Transcription</keyword>
<gene>
    <name evidence="10" type="ORF">K444DRAFT_667584</name>
</gene>
<evidence type="ECO:0000256" key="8">
    <source>
        <dbReference type="SAM" id="MobiDB-lite"/>
    </source>
</evidence>
<dbReference type="FunCoup" id="A0A2J6SSV7">
    <property type="interactions" value="947"/>
</dbReference>
<comment type="subcellular location">
    <subcellularLocation>
        <location evidence="1">Nucleus</location>
    </subcellularLocation>
</comment>
<dbReference type="AlphaFoldDB" id="A0A2J6SSV7"/>
<feature type="compositionally biased region" description="Polar residues" evidence="8">
    <location>
        <begin position="646"/>
        <end position="662"/>
    </location>
</feature>
<dbReference type="Proteomes" id="UP000235371">
    <property type="component" value="Unassembled WGS sequence"/>
</dbReference>
<dbReference type="InParanoid" id="A0A2J6SSV7"/>
<feature type="region of interest" description="Disordered" evidence="8">
    <location>
        <begin position="93"/>
        <end position="117"/>
    </location>
</feature>
<sequence>MEESPEYTGTAAAQRRPNKRPRVLVACQRCKSRRQKCDNASPECSNCSRAKVSCIYSENAYPSSYVKRMEERVRQLEARLSVSEQNFERELLDHDPNSPELFNPRRQHQSGSSYPAVERHPDRVPGLAHGLGLLSSCAAAEPHYFGFSAGLSLAHFVQVAIDSGSSSADVSLPLLAERPFSNQALNANATLAKLPSFRTGASYMRAYFSIVHPLYPFLDRSAVWKLHKSLTRQEQLAAAIPQIDIALMHLVYAIGSRCLQLLGKIDASKNVPEGHFLSAMKAVSEDLKFTSIRSIEVTLLLAIHSMRSPSGTSVWHLSGLAVRQCLELGLHKQRMVDSRSVQLDQHRKRLFWSAYIFERKTALVLGRPFALSDEEIDLDLPMSVDDDEEEERNLISALEMEPSLQQTERTILSYHCLHVELYQIHTEIRLALHRMKKTSTKEQAQQTMSALFEKLEDWRTKVLNTYDTCSQGVLPASRSRDTNRRREPGDSGSDVSGSEQEIQHRPIDVEKSELLLEYHKARRSLLQPLMTESRQNFPFDTADFTACAEASGQICQLYRRLHRLSPTPFSLRDLHAVFVAGFTLIYCVCTCPSIYSAQRVGDVGACSTVLYVISEQWSSAKKYRDAFEVVAEKMMESTKKYQETGSLNYLDTQPSGALSTTARARERSTSGESNAVSKGASSGPGAQNGDGTLLSDTGNGFIEESMSQTTLYNTAILSETRDELSFQHDAHATMWHTGLELDLNLEYDIYGIEGLLSNEGLDWFTGAVL</sequence>